<dbReference type="AlphaFoldDB" id="A0A6J0JAX0"/>
<dbReference type="GO" id="GO:0051011">
    <property type="term" value="F:microtubule minus-end binding"/>
    <property type="evidence" value="ECO:0007669"/>
    <property type="project" value="TreeGrafter"/>
</dbReference>
<accession>A0A6J0JAX0</accession>
<reference evidence="4" key="1">
    <citation type="submission" date="2025-08" db="UniProtKB">
        <authorList>
            <consortium name="RefSeq"/>
        </authorList>
    </citation>
    <scope>IDENTIFICATION</scope>
</reference>
<feature type="domain" description="CASAMP N-terminal" evidence="2">
    <location>
        <begin position="64"/>
        <end position="167"/>
    </location>
</feature>
<dbReference type="InterPro" id="IPR032940">
    <property type="entry name" value="CAMSAP"/>
</dbReference>
<feature type="compositionally biased region" description="Pro residues" evidence="1">
    <location>
        <begin position="123"/>
        <end position="132"/>
    </location>
</feature>
<dbReference type="RefSeq" id="XP_017695451.1">
    <property type="nucleotide sequence ID" value="XM_017839962.1"/>
</dbReference>
<organism evidence="3 4">
    <name type="scientific">Lepidothrix coronata</name>
    <name type="common">blue-crowned manakin</name>
    <dbReference type="NCBI Taxonomy" id="321398"/>
    <lineage>
        <taxon>Eukaryota</taxon>
        <taxon>Metazoa</taxon>
        <taxon>Chordata</taxon>
        <taxon>Craniata</taxon>
        <taxon>Vertebrata</taxon>
        <taxon>Euteleostomi</taxon>
        <taxon>Archelosauria</taxon>
        <taxon>Archosauria</taxon>
        <taxon>Dinosauria</taxon>
        <taxon>Saurischia</taxon>
        <taxon>Theropoda</taxon>
        <taxon>Coelurosauria</taxon>
        <taxon>Aves</taxon>
        <taxon>Neognathae</taxon>
        <taxon>Neoaves</taxon>
        <taxon>Telluraves</taxon>
        <taxon>Australaves</taxon>
        <taxon>Passeriformes</taxon>
        <taxon>Pipridae</taxon>
        <taxon>Lepidothrix</taxon>
    </lineage>
</organism>
<dbReference type="GO" id="GO:0005516">
    <property type="term" value="F:calmodulin binding"/>
    <property type="evidence" value="ECO:0007669"/>
    <property type="project" value="InterPro"/>
</dbReference>
<dbReference type="Pfam" id="PF25532">
    <property type="entry name" value="CH_CAMSAP2_N"/>
    <property type="match status" value="1"/>
</dbReference>
<name>A0A6J0JAX0_9PASS</name>
<evidence type="ECO:0000313" key="4">
    <source>
        <dbReference type="RefSeq" id="XP_017695451.1"/>
    </source>
</evidence>
<feature type="region of interest" description="Disordered" evidence="1">
    <location>
        <begin position="112"/>
        <end position="133"/>
    </location>
</feature>
<dbReference type="GO" id="GO:0031122">
    <property type="term" value="P:cytoplasmic microtubule organization"/>
    <property type="evidence" value="ECO:0007669"/>
    <property type="project" value="TreeGrafter"/>
</dbReference>
<sequence length="188" mass="19656">MGQIWVPWGRCGSRGCCGAGVGPVGQVRVLWGRFGFHRAGVGPEGPVGAVGQVRVLWGRFGSRGAGNVPEELRDPFYTDQYAQEHLKPPVERLLLASDLYCRAWCHALATPGQAPPTSAAPSKAPPPEPPPADLGALLGLLAGRGVPPTLQGVPVRVQDLQQRPIRMVLGILGALGALGVLGRELGGN</sequence>
<evidence type="ECO:0000256" key="1">
    <source>
        <dbReference type="SAM" id="MobiDB-lite"/>
    </source>
</evidence>
<dbReference type="OrthoDB" id="9219334at2759"/>
<dbReference type="InterPro" id="IPR058042">
    <property type="entry name" value="CAMSAP_N"/>
</dbReference>
<gene>
    <name evidence="4" type="primary">LOC108510291</name>
</gene>
<keyword evidence="3" id="KW-1185">Reference proteome</keyword>
<dbReference type="PANTHER" id="PTHR21595:SF2">
    <property type="entry name" value="CALMODULIN-REGULATED SPECTRIN-ASSOCIATED PROTEIN 3"/>
    <property type="match status" value="1"/>
</dbReference>
<protein>
    <submittedName>
        <fullName evidence="4">Calmodulin-regulated spectrin-associated protein 3-like</fullName>
    </submittedName>
</protein>
<proteinExistence type="predicted"/>
<dbReference type="GO" id="GO:0007026">
    <property type="term" value="P:negative regulation of microtubule depolymerization"/>
    <property type="evidence" value="ECO:0007669"/>
    <property type="project" value="TreeGrafter"/>
</dbReference>
<dbReference type="PANTHER" id="PTHR21595">
    <property type="entry name" value="PATRONIN"/>
    <property type="match status" value="1"/>
</dbReference>
<dbReference type="Proteomes" id="UP000504624">
    <property type="component" value="Unplaced"/>
</dbReference>
<dbReference type="GeneID" id="108510291"/>
<evidence type="ECO:0000259" key="2">
    <source>
        <dbReference type="Pfam" id="PF25532"/>
    </source>
</evidence>
<dbReference type="GO" id="GO:0036449">
    <property type="term" value="C:microtubule minus-end"/>
    <property type="evidence" value="ECO:0007669"/>
    <property type="project" value="TreeGrafter"/>
</dbReference>
<evidence type="ECO:0000313" key="3">
    <source>
        <dbReference type="Proteomes" id="UP000504624"/>
    </source>
</evidence>